<evidence type="ECO:0000313" key="2">
    <source>
        <dbReference type="EMBL" id="SFF37639.1"/>
    </source>
</evidence>
<evidence type="ECO:0000313" key="3">
    <source>
        <dbReference type="Proteomes" id="UP000199645"/>
    </source>
</evidence>
<sequence>MTAADGVDSAIDPGVRRQMPLPDQVIDALNQYVTSTMDVTQHVARWLGVGTADAEAFGHVAYAQDRGTPISPKDLARRIGLSTGATTTLINRLESAGLVVRSREHRDRRVVTLRIPPDVEEQTLRFFAPLRDRVDALMKQHPPELLRQLVTVLDELNLATADVVRSLESSRPRHGS</sequence>
<dbReference type="STRING" id="35752.SAMN05421541_109342"/>
<dbReference type="SUPFAM" id="SSF46785">
    <property type="entry name" value="Winged helix' DNA-binding domain"/>
    <property type="match status" value="1"/>
</dbReference>
<protein>
    <submittedName>
        <fullName evidence="2">MarR family protein</fullName>
    </submittedName>
</protein>
<feature type="domain" description="HTH marR-type" evidence="1">
    <location>
        <begin position="42"/>
        <end position="145"/>
    </location>
</feature>
<reference evidence="2 3" key="1">
    <citation type="submission" date="2016-10" db="EMBL/GenBank/DDBJ databases">
        <authorList>
            <person name="de Groot N.N."/>
        </authorList>
    </citation>
    <scope>NUCLEOTIDE SEQUENCE [LARGE SCALE GENOMIC DNA]</scope>
    <source>
        <strain evidence="2 3">DSM 43019</strain>
    </source>
</reference>
<dbReference type="Gene3D" id="1.10.10.10">
    <property type="entry name" value="Winged helix-like DNA-binding domain superfamily/Winged helix DNA-binding domain"/>
    <property type="match status" value="1"/>
</dbReference>
<dbReference type="AlphaFoldDB" id="A0A1I2I594"/>
<dbReference type="GO" id="GO:0003700">
    <property type="term" value="F:DNA-binding transcription factor activity"/>
    <property type="evidence" value="ECO:0007669"/>
    <property type="project" value="InterPro"/>
</dbReference>
<dbReference type="InterPro" id="IPR039422">
    <property type="entry name" value="MarR/SlyA-like"/>
</dbReference>
<accession>A0A1I2I594</accession>
<dbReference type="GO" id="GO:0006950">
    <property type="term" value="P:response to stress"/>
    <property type="evidence" value="ECO:0007669"/>
    <property type="project" value="TreeGrafter"/>
</dbReference>
<dbReference type="PANTHER" id="PTHR33164">
    <property type="entry name" value="TRANSCRIPTIONAL REGULATOR, MARR FAMILY"/>
    <property type="match status" value="1"/>
</dbReference>
<dbReference type="CDD" id="cd00090">
    <property type="entry name" value="HTH_ARSR"/>
    <property type="match status" value="1"/>
</dbReference>
<gene>
    <name evidence="2" type="ORF">SAMN05421541_109342</name>
</gene>
<dbReference type="EMBL" id="FONV01000009">
    <property type="protein sequence ID" value="SFF37639.1"/>
    <property type="molecule type" value="Genomic_DNA"/>
</dbReference>
<dbReference type="PANTHER" id="PTHR33164:SF106">
    <property type="entry name" value="TRANSCRIPTIONAL REGULATORY PROTEIN"/>
    <property type="match status" value="1"/>
</dbReference>
<dbReference type="Pfam" id="PF01047">
    <property type="entry name" value="MarR"/>
    <property type="match status" value="1"/>
</dbReference>
<dbReference type="InterPro" id="IPR011991">
    <property type="entry name" value="ArsR-like_HTH"/>
</dbReference>
<dbReference type="SMART" id="SM00347">
    <property type="entry name" value="HTH_MARR"/>
    <property type="match status" value="1"/>
</dbReference>
<dbReference type="InterPro" id="IPR036390">
    <property type="entry name" value="WH_DNA-bd_sf"/>
</dbReference>
<organism evidence="2 3">
    <name type="scientific">Actinoplanes philippinensis</name>
    <dbReference type="NCBI Taxonomy" id="35752"/>
    <lineage>
        <taxon>Bacteria</taxon>
        <taxon>Bacillati</taxon>
        <taxon>Actinomycetota</taxon>
        <taxon>Actinomycetes</taxon>
        <taxon>Micromonosporales</taxon>
        <taxon>Micromonosporaceae</taxon>
        <taxon>Actinoplanes</taxon>
    </lineage>
</organism>
<dbReference type="InterPro" id="IPR000835">
    <property type="entry name" value="HTH_MarR-typ"/>
</dbReference>
<dbReference type="RefSeq" id="WP_177319892.1">
    <property type="nucleotide sequence ID" value="NZ_BOMT01000052.1"/>
</dbReference>
<name>A0A1I2I594_9ACTN</name>
<dbReference type="Proteomes" id="UP000199645">
    <property type="component" value="Unassembled WGS sequence"/>
</dbReference>
<keyword evidence="3" id="KW-1185">Reference proteome</keyword>
<dbReference type="InterPro" id="IPR036388">
    <property type="entry name" value="WH-like_DNA-bd_sf"/>
</dbReference>
<proteinExistence type="predicted"/>
<evidence type="ECO:0000259" key="1">
    <source>
        <dbReference type="SMART" id="SM00347"/>
    </source>
</evidence>